<evidence type="ECO:0000256" key="4">
    <source>
        <dbReference type="SAM" id="MobiDB-lite"/>
    </source>
</evidence>
<dbReference type="InterPro" id="IPR036770">
    <property type="entry name" value="Ankyrin_rpt-contain_sf"/>
</dbReference>
<evidence type="ECO:0000256" key="2">
    <source>
        <dbReference type="ARBA" id="ARBA00023043"/>
    </source>
</evidence>
<dbReference type="OMA" id="PIHLSCF"/>
<keyword evidence="2 3" id="KW-0040">ANK repeat</keyword>
<evidence type="ECO:0000256" key="1">
    <source>
        <dbReference type="ARBA" id="ARBA00022737"/>
    </source>
</evidence>
<dbReference type="GO" id="GO:0045944">
    <property type="term" value="P:positive regulation of transcription by RNA polymerase II"/>
    <property type="evidence" value="ECO:0007669"/>
    <property type="project" value="TreeGrafter"/>
</dbReference>
<dbReference type="Gene3D" id="1.25.40.20">
    <property type="entry name" value="Ankyrin repeat-containing domain"/>
    <property type="match status" value="3"/>
</dbReference>
<name>U6GKI0_EIMAC</name>
<dbReference type="SUPFAM" id="SSF48403">
    <property type="entry name" value="Ankyrin repeat"/>
    <property type="match status" value="2"/>
</dbReference>
<dbReference type="GO" id="GO:0005634">
    <property type="term" value="C:nucleus"/>
    <property type="evidence" value="ECO:0007669"/>
    <property type="project" value="TreeGrafter"/>
</dbReference>
<feature type="region of interest" description="Disordered" evidence="4">
    <location>
        <begin position="675"/>
        <end position="695"/>
    </location>
</feature>
<feature type="repeat" description="ANK" evidence="3">
    <location>
        <begin position="214"/>
        <end position="246"/>
    </location>
</feature>
<dbReference type="RefSeq" id="XP_013249397.1">
    <property type="nucleotide sequence ID" value="XM_013393943.1"/>
</dbReference>
<dbReference type="SMART" id="SM00248">
    <property type="entry name" value="ANK"/>
    <property type="match status" value="7"/>
</dbReference>
<dbReference type="Proteomes" id="UP000018050">
    <property type="component" value="Unassembled WGS sequence"/>
</dbReference>
<dbReference type="EMBL" id="HG671283">
    <property type="protein sequence ID" value="CDI80675.1"/>
    <property type="molecule type" value="Genomic_DNA"/>
</dbReference>
<evidence type="ECO:0000313" key="6">
    <source>
        <dbReference type="Proteomes" id="UP000018050"/>
    </source>
</evidence>
<dbReference type="VEuPathDB" id="ToxoDB:EAH_00016630"/>
<dbReference type="InterPro" id="IPR050663">
    <property type="entry name" value="Ankyrin-SOCS_Box"/>
</dbReference>
<dbReference type="GO" id="GO:0000976">
    <property type="term" value="F:transcription cis-regulatory region binding"/>
    <property type="evidence" value="ECO:0007669"/>
    <property type="project" value="TreeGrafter"/>
</dbReference>
<reference evidence="5" key="1">
    <citation type="submission" date="2013-10" db="EMBL/GenBank/DDBJ databases">
        <title>Genomic analysis of the causative agents of coccidiosis in chickens.</title>
        <authorList>
            <person name="Reid A.J."/>
            <person name="Blake D."/>
            <person name="Billington K."/>
            <person name="Browne H."/>
            <person name="Dunn M."/>
            <person name="Hung S."/>
            <person name="Kawahara F."/>
            <person name="Miranda-Saavedra D."/>
            <person name="Mourier T."/>
            <person name="Nagra H."/>
            <person name="Otto T.D."/>
            <person name="Rawlings N."/>
            <person name="Sanchez A."/>
            <person name="Sanders M."/>
            <person name="Subramaniam C."/>
            <person name="Tay Y."/>
            <person name="Dear P."/>
            <person name="Doerig C."/>
            <person name="Gruber A."/>
            <person name="Parkinson J."/>
            <person name="Shirley M."/>
            <person name="Wan K.L."/>
            <person name="Berriman M."/>
            <person name="Tomley F."/>
            <person name="Pain A."/>
        </authorList>
    </citation>
    <scope>NUCLEOTIDE SEQUENCE</scope>
    <source>
        <strain evidence="5">Houghton</strain>
    </source>
</reference>
<evidence type="ECO:0000313" key="5">
    <source>
        <dbReference type="EMBL" id="CDI80675.1"/>
    </source>
</evidence>
<accession>U6GKI0</accession>
<keyword evidence="1" id="KW-0677">Repeat</keyword>
<dbReference type="Pfam" id="PF00023">
    <property type="entry name" value="Ank"/>
    <property type="match status" value="2"/>
</dbReference>
<organism evidence="5 6">
    <name type="scientific">Eimeria acervulina</name>
    <name type="common">Coccidian parasite</name>
    <dbReference type="NCBI Taxonomy" id="5801"/>
    <lineage>
        <taxon>Eukaryota</taxon>
        <taxon>Sar</taxon>
        <taxon>Alveolata</taxon>
        <taxon>Apicomplexa</taxon>
        <taxon>Conoidasida</taxon>
        <taxon>Coccidia</taxon>
        <taxon>Eucoccidiorida</taxon>
        <taxon>Eimeriorina</taxon>
        <taxon>Eimeriidae</taxon>
        <taxon>Eimeria</taxon>
    </lineage>
</organism>
<dbReference type="InterPro" id="IPR002110">
    <property type="entry name" value="Ankyrin_rpt"/>
</dbReference>
<gene>
    <name evidence="5" type="ORF">EAH_00016630</name>
</gene>
<dbReference type="PANTHER" id="PTHR24193:SF121">
    <property type="entry name" value="ADA2A-CONTAINING COMPLEX COMPONENT 3, ISOFORM D"/>
    <property type="match status" value="1"/>
</dbReference>
<reference evidence="5" key="2">
    <citation type="submission" date="2013-10" db="EMBL/GenBank/DDBJ databases">
        <authorList>
            <person name="Aslett M."/>
        </authorList>
    </citation>
    <scope>NUCLEOTIDE SEQUENCE</scope>
    <source>
        <strain evidence="5">Houghton</strain>
    </source>
</reference>
<dbReference type="OrthoDB" id="346910at2759"/>
<dbReference type="PANTHER" id="PTHR24193">
    <property type="entry name" value="ANKYRIN REPEAT PROTEIN"/>
    <property type="match status" value="1"/>
</dbReference>
<sequence length="729" mass="77350">MPTAAASTEAAAAATAAAAIKSVLASGSFSSAAEPNNGVPALSAEGSHLMFAVQRGDRATVKKLLHSVGVSASFFIAEAEGPELRTPLRQDNSLARHILRARTLQEELLPVILAAAVASTEIIEELVRHGATAAEFAELDSWTAFHCAAAAGRDRVLLLLLDLCPEEAAAAASGSSLLHLLAECCGNSKATEAALKAAALRQQVDAKAKRQGLEGWTPLHISCLRGKQRIARLLLQAGADASVATGAFDASSSLLKTAATGAVCGMLRLYAYKPSEQRQSQLQPELLPQLQLQLQQDRQADSLIPPFARDSGLLPIHLSCFGGHRSLTRLLLHLGSRIDALTKELKWSPLHFAAASGSAALVGDICRWSAGKLVNLKDEGFPLQRTPLIIACAGQDLETVKVLLAFGANPLKTVRFCGLRTVCLGKGAEDAEETEAQVTPLHIAVLGRLVARPERDMIKRRRDTCAALIGFAAAEAPTEIAAEACGLERLLADADEPLARTPPDDEERTGQPRMHAASAAQLRDLFSAIASKVLQQAVLRNFTVVVRRVLQLAVYERNAAEKALHVAASLGYARICQRLVDAGVEAVSRPCKEKGPFELLAKALQQQQKHSLLQQQHDILATAAAAASAAPLAAGAPGTAGRAAALTLESAAAATVQNTAQLRRETTGTFNFPLSASTRERKQRSALQPPPIICSLHGEGKLRREKGGTIELKPFKLTPKQQTLNPNDY</sequence>
<dbReference type="PROSITE" id="PS50297">
    <property type="entry name" value="ANK_REP_REGION"/>
    <property type="match status" value="2"/>
</dbReference>
<feature type="region of interest" description="Disordered" evidence="4">
    <location>
        <begin position="496"/>
        <end position="515"/>
    </location>
</feature>
<dbReference type="PROSITE" id="PS50088">
    <property type="entry name" value="ANK_REPEAT"/>
    <property type="match status" value="2"/>
</dbReference>
<keyword evidence="6" id="KW-1185">Reference proteome</keyword>
<proteinExistence type="predicted"/>
<feature type="repeat" description="ANK" evidence="3">
    <location>
        <begin position="311"/>
        <end position="343"/>
    </location>
</feature>
<evidence type="ECO:0000256" key="3">
    <source>
        <dbReference type="PROSITE-ProRule" id="PRU00023"/>
    </source>
</evidence>
<protein>
    <submittedName>
        <fullName evidence="5">Uncharacterized protein</fullName>
    </submittedName>
</protein>
<dbReference type="AlphaFoldDB" id="U6GKI0"/>
<dbReference type="GeneID" id="25269733"/>